<evidence type="ECO:0000313" key="2">
    <source>
        <dbReference type="EMBL" id="PRX46689.1"/>
    </source>
</evidence>
<dbReference type="InterPro" id="IPR039536">
    <property type="entry name" value="TetR_C_Proteobacteria"/>
</dbReference>
<feature type="domain" description="Transcriptional regulator TetR C-terminal Proteobacteria type" evidence="1">
    <location>
        <begin position="2"/>
        <end position="61"/>
    </location>
</feature>
<name>A0A2T0LSN9_9PSEU</name>
<dbReference type="AlphaFoldDB" id="A0A2T0LSN9"/>
<evidence type="ECO:0000313" key="3">
    <source>
        <dbReference type="Proteomes" id="UP000238362"/>
    </source>
</evidence>
<dbReference type="Gene3D" id="1.10.357.10">
    <property type="entry name" value="Tetracycline Repressor, domain 2"/>
    <property type="match status" value="1"/>
</dbReference>
<protein>
    <submittedName>
        <fullName evidence="2">AefR-like transcriptional repressor</fullName>
    </submittedName>
</protein>
<dbReference type="Pfam" id="PF14246">
    <property type="entry name" value="TetR_C_7"/>
    <property type="match status" value="1"/>
</dbReference>
<proteinExistence type="predicted"/>
<dbReference type="EMBL" id="PVNH01000007">
    <property type="protein sequence ID" value="PRX46689.1"/>
    <property type="molecule type" value="Genomic_DNA"/>
</dbReference>
<reference evidence="2 3" key="1">
    <citation type="submission" date="2018-03" db="EMBL/GenBank/DDBJ databases">
        <title>Genomic Encyclopedia of Type Strains, Phase III (KMG-III): the genomes of soil and plant-associated and newly described type strains.</title>
        <authorList>
            <person name="Whitman W."/>
        </authorList>
    </citation>
    <scope>NUCLEOTIDE SEQUENCE [LARGE SCALE GENOMIC DNA]</scope>
    <source>
        <strain evidence="2 3">CGMCC 4.7125</strain>
    </source>
</reference>
<comment type="caution">
    <text evidence="2">The sequence shown here is derived from an EMBL/GenBank/DDBJ whole genome shotgun (WGS) entry which is preliminary data.</text>
</comment>
<dbReference type="Proteomes" id="UP000238362">
    <property type="component" value="Unassembled WGS sequence"/>
</dbReference>
<evidence type="ECO:0000259" key="1">
    <source>
        <dbReference type="Pfam" id="PF14246"/>
    </source>
</evidence>
<organism evidence="2 3">
    <name type="scientific">Prauserella shujinwangii</name>
    <dbReference type="NCBI Taxonomy" id="1453103"/>
    <lineage>
        <taxon>Bacteria</taxon>
        <taxon>Bacillati</taxon>
        <taxon>Actinomycetota</taxon>
        <taxon>Actinomycetes</taxon>
        <taxon>Pseudonocardiales</taxon>
        <taxon>Pseudonocardiaceae</taxon>
        <taxon>Prauserella</taxon>
    </lineage>
</organism>
<keyword evidence="3" id="KW-1185">Reference proteome</keyword>
<accession>A0A2T0LSN9</accession>
<gene>
    <name evidence="2" type="ORF">B0I33_107266</name>
</gene>
<sequence>MRRLADRGLLALEDAGRAANHYRWLVTGAAVTRAQSSVPPLDDAERDDLVRSGVRAFRHGYLPPDQR</sequence>